<dbReference type="AlphaFoldDB" id="A0A0G0DTQ4"/>
<gene>
    <name evidence="2" type="ORF">UR64_C0008G0018</name>
</gene>
<protein>
    <recommendedName>
        <fullName evidence="4">DUF4446 domain-containing protein</fullName>
    </recommendedName>
</protein>
<dbReference type="Proteomes" id="UP000034952">
    <property type="component" value="Unassembled WGS sequence"/>
</dbReference>
<evidence type="ECO:0000313" key="3">
    <source>
        <dbReference type="Proteomes" id="UP000034952"/>
    </source>
</evidence>
<keyword evidence="1" id="KW-0472">Membrane</keyword>
<evidence type="ECO:0000256" key="1">
    <source>
        <dbReference type="SAM" id="Phobius"/>
    </source>
</evidence>
<feature type="transmembrane region" description="Helical" evidence="1">
    <location>
        <begin position="6"/>
        <end position="23"/>
    </location>
</feature>
<evidence type="ECO:0000313" key="2">
    <source>
        <dbReference type="EMBL" id="KKP66380.1"/>
    </source>
</evidence>
<keyword evidence="1" id="KW-1133">Transmembrane helix</keyword>
<comment type="caution">
    <text evidence="2">The sequence shown here is derived from an EMBL/GenBank/DDBJ whole genome shotgun (WGS) entry which is preliminary data.</text>
</comment>
<organism evidence="2 3">
    <name type="scientific">Candidatus Nomurabacteria bacterium GW2011_GWE1_35_16</name>
    <dbReference type="NCBI Taxonomy" id="1618761"/>
    <lineage>
        <taxon>Bacteria</taxon>
        <taxon>Candidatus Nomuraibacteriota</taxon>
    </lineage>
</organism>
<keyword evidence="1" id="KW-0812">Transmembrane</keyword>
<dbReference type="EMBL" id="LBPY01000008">
    <property type="protein sequence ID" value="KKP66380.1"/>
    <property type="molecule type" value="Genomic_DNA"/>
</dbReference>
<dbReference type="InterPro" id="IPR027981">
    <property type="entry name" value="DUF4446"/>
</dbReference>
<dbReference type="Pfam" id="PF14584">
    <property type="entry name" value="DUF4446"/>
    <property type="match status" value="1"/>
</dbReference>
<proteinExistence type="predicted"/>
<name>A0A0G0DTQ4_9BACT</name>
<evidence type="ECO:0008006" key="4">
    <source>
        <dbReference type="Google" id="ProtNLM"/>
    </source>
</evidence>
<reference evidence="2 3" key="1">
    <citation type="journal article" date="2015" name="Nature">
        <title>rRNA introns, odd ribosomes, and small enigmatic genomes across a large radiation of phyla.</title>
        <authorList>
            <person name="Brown C.T."/>
            <person name="Hug L.A."/>
            <person name="Thomas B.C."/>
            <person name="Sharon I."/>
            <person name="Castelle C.J."/>
            <person name="Singh A."/>
            <person name="Wilkins M.J."/>
            <person name="Williams K.H."/>
            <person name="Banfield J.F."/>
        </authorList>
    </citation>
    <scope>NUCLEOTIDE SEQUENCE [LARGE SCALE GENOMIC DNA]</scope>
</reference>
<accession>A0A0G0DTQ4</accession>
<sequence length="147" mass="16867">MTMSILIYILSGILVILLLWVNLTEYRFKKFFAGTKARNLEEVMLLLGKQMKELDESQKKIDEHLVIIDRRLDKSIRKVETVRFNPFLEAGSNQSFAISFINDEGNGVVMSSLYARDRMSIFAKPIVGGKSEFELSAEEKEVLEKSK</sequence>